<dbReference type="EMBL" id="KQ977259">
    <property type="protein sequence ID" value="KYN04582.1"/>
    <property type="molecule type" value="Genomic_DNA"/>
</dbReference>
<gene>
    <name evidence="1" type="ORF">ALC62_04573</name>
</gene>
<accession>A0A195CVM1</accession>
<protein>
    <submittedName>
        <fullName evidence="1">Uncharacterized protein</fullName>
    </submittedName>
</protein>
<keyword evidence="2" id="KW-1185">Reference proteome</keyword>
<evidence type="ECO:0000313" key="1">
    <source>
        <dbReference type="EMBL" id="KYN04582.1"/>
    </source>
</evidence>
<dbReference type="AlphaFoldDB" id="A0A195CVM1"/>
<proteinExistence type="predicted"/>
<evidence type="ECO:0000313" key="2">
    <source>
        <dbReference type="Proteomes" id="UP000078542"/>
    </source>
</evidence>
<dbReference type="Proteomes" id="UP000078542">
    <property type="component" value="Unassembled WGS sequence"/>
</dbReference>
<sequence length="188" mass="21454">MSHELDIGQHVPMKEVLKRFLELPECLQTILSNLECLTKTNEPLTNVVQTEMWKKKITSHFQSKAVIPLFLFFDDMDLDDIAGSHAGDHKLGSPQEFLSKLENIFLACLFSSDAKIHGKKNLFQPIIQDLIDIETNGLIIIHNGREEHIYFCMCLLLRDNLGIHSICGLSEDLMQIILVECVSYTEIK</sequence>
<organism evidence="1 2">
    <name type="scientific">Cyphomyrmex costatus</name>
    <dbReference type="NCBI Taxonomy" id="456900"/>
    <lineage>
        <taxon>Eukaryota</taxon>
        <taxon>Metazoa</taxon>
        <taxon>Ecdysozoa</taxon>
        <taxon>Arthropoda</taxon>
        <taxon>Hexapoda</taxon>
        <taxon>Insecta</taxon>
        <taxon>Pterygota</taxon>
        <taxon>Neoptera</taxon>
        <taxon>Endopterygota</taxon>
        <taxon>Hymenoptera</taxon>
        <taxon>Apocrita</taxon>
        <taxon>Aculeata</taxon>
        <taxon>Formicoidea</taxon>
        <taxon>Formicidae</taxon>
        <taxon>Myrmicinae</taxon>
        <taxon>Cyphomyrmex</taxon>
    </lineage>
</organism>
<reference evidence="1 2" key="1">
    <citation type="submission" date="2016-03" db="EMBL/GenBank/DDBJ databases">
        <title>Cyphomyrmex costatus WGS genome.</title>
        <authorList>
            <person name="Nygaard S."/>
            <person name="Hu H."/>
            <person name="Boomsma J."/>
            <person name="Zhang G."/>
        </authorList>
    </citation>
    <scope>NUCLEOTIDE SEQUENCE [LARGE SCALE GENOMIC DNA]</scope>
    <source>
        <strain evidence="1">MS0001</strain>
        <tissue evidence="1">Whole body</tissue>
    </source>
</reference>
<name>A0A195CVM1_9HYME</name>